<name>A0A3E4N527_9BACT</name>
<comment type="caution">
    <text evidence="2">The sequence shown here is derived from an EMBL/GenBank/DDBJ whole genome shotgun (WGS) entry which is preliminary data.</text>
</comment>
<proteinExistence type="predicted"/>
<dbReference type="Pfam" id="PF14054">
    <property type="entry name" value="DUF4249"/>
    <property type="match status" value="1"/>
</dbReference>
<sequence>MIYRLLFIALLISVLPSCTHEFSLNEVDAERKIVLFCMPSTLGDTTLIQVARSRVIHNQGTNTDSKPFLVFRLNGEEKEIHYPEVSTGLLPAQSYYVVGKLKEDDLISMEVAYPDLPVAKSQTVIPQAFPLDKSEVVLTDGEYGRKIQFRIAFTDSAGAEDYYGMRVIKKTSKAFLQPENSDSDTIKYTSVDLNLDNEPLFSEKTGFDDIFDISKEYYRNLYIWDDSKINGKNYTLKVDTYYDAGYENEERKETIEFKIYLYKLSKEMYTYLKSLNRINNNDLGGYGLAPIRSHYTNVENGIGLLGGCNVYESEWISNPKE</sequence>
<dbReference type="RefSeq" id="WP_117671292.1">
    <property type="nucleotide sequence ID" value="NZ_CABOGR010000006.1"/>
</dbReference>
<evidence type="ECO:0000313" key="2">
    <source>
        <dbReference type="EMBL" id="RGK57212.1"/>
    </source>
</evidence>
<dbReference type="Proteomes" id="UP000260862">
    <property type="component" value="Unassembled WGS sequence"/>
</dbReference>
<evidence type="ECO:0000256" key="1">
    <source>
        <dbReference type="SAM" id="SignalP"/>
    </source>
</evidence>
<dbReference type="EMBL" id="QSQT01000006">
    <property type="protein sequence ID" value="RGK57212.1"/>
    <property type="molecule type" value="Genomic_DNA"/>
</dbReference>
<keyword evidence="3" id="KW-1185">Reference proteome</keyword>
<reference evidence="2 3" key="1">
    <citation type="submission" date="2018-08" db="EMBL/GenBank/DDBJ databases">
        <title>A genome reference for cultivated species of the human gut microbiota.</title>
        <authorList>
            <person name="Zou Y."/>
            <person name="Xue W."/>
            <person name="Luo G."/>
        </authorList>
    </citation>
    <scope>NUCLEOTIDE SEQUENCE [LARGE SCALE GENOMIC DNA]</scope>
    <source>
        <strain evidence="2 3">TF10-3AC</strain>
    </source>
</reference>
<dbReference type="InterPro" id="IPR025345">
    <property type="entry name" value="DUF4249"/>
</dbReference>
<evidence type="ECO:0000313" key="3">
    <source>
        <dbReference type="Proteomes" id="UP000260862"/>
    </source>
</evidence>
<feature type="signal peptide" evidence="1">
    <location>
        <begin position="1"/>
        <end position="19"/>
    </location>
</feature>
<keyword evidence="1" id="KW-0732">Signal</keyword>
<dbReference type="AlphaFoldDB" id="A0A3E4N527"/>
<protein>
    <submittedName>
        <fullName evidence="2">DUF4249 domain-containing protein</fullName>
    </submittedName>
</protein>
<organism evidence="2 3">
    <name type="scientific">Phocaeicola plebeius</name>
    <dbReference type="NCBI Taxonomy" id="310297"/>
    <lineage>
        <taxon>Bacteria</taxon>
        <taxon>Pseudomonadati</taxon>
        <taxon>Bacteroidota</taxon>
        <taxon>Bacteroidia</taxon>
        <taxon>Bacteroidales</taxon>
        <taxon>Bacteroidaceae</taxon>
        <taxon>Phocaeicola</taxon>
    </lineage>
</organism>
<accession>A0A3E4N527</accession>
<gene>
    <name evidence="2" type="ORF">DXD04_04665</name>
</gene>
<feature type="chain" id="PRO_5017623113" evidence="1">
    <location>
        <begin position="20"/>
        <end position="321"/>
    </location>
</feature>